<evidence type="ECO:0000313" key="2">
    <source>
        <dbReference type="Proteomes" id="UP001249851"/>
    </source>
</evidence>
<reference evidence="1" key="2">
    <citation type="journal article" date="2023" name="Science">
        <title>Genomic signatures of disease resistance in endangered staghorn corals.</title>
        <authorList>
            <person name="Vollmer S.V."/>
            <person name="Selwyn J.D."/>
            <person name="Despard B.A."/>
            <person name="Roesel C.L."/>
        </authorList>
    </citation>
    <scope>NUCLEOTIDE SEQUENCE</scope>
    <source>
        <strain evidence="1">K2</strain>
    </source>
</reference>
<dbReference type="Proteomes" id="UP001249851">
    <property type="component" value="Unassembled WGS sequence"/>
</dbReference>
<reference evidence="1" key="1">
    <citation type="journal article" date="2023" name="G3 (Bethesda)">
        <title>Whole genome assembly and annotation of the endangered Caribbean coral Acropora cervicornis.</title>
        <authorList>
            <person name="Selwyn J.D."/>
            <person name="Vollmer S.V."/>
        </authorList>
    </citation>
    <scope>NUCLEOTIDE SEQUENCE</scope>
    <source>
        <strain evidence="1">K2</strain>
    </source>
</reference>
<dbReference type="AlphaFoldDB" id="A0AAD9PYX3"/>
<protein>
    <submittedName>
        <fullName evidence="1">Uncharacterized protein</fullName>
    </submittedName>
</protein>
<keyword evidence="2" id="KW-1185">Reference proteome</keyword>
<accession>A0AAD9PYX3</accession>
<sequence>MFKVKWLKNSRIYKCYGCRQNIRPKPQKGEAEVIPPPPWDFVLARLELRLIPNREGELRMSIKPEPVHYHPKLSCIHNAHGKKYYPAVEVTEDDKKVMDDVHLMHLRSELSV</sequence>
<name>A0AAD9PYX3_ACRCE</name>
<evidence type="ECO:0000313" key="1">
    <source>
        <dbReference type="EMBL" id="KAK2551391.1"/>
    </source>
</evidence>
<dbReference type="EMBL" id="JARQWQ010000098">
    <property type="protein sequence ID" value="KAK2551391.1"/>
    <property type="molecule type" value="Genomic_DNA"/>
</dbReference>
<proteinExistence type="predicted"/>
<gene>
    <name evidence="1" type="ORF">P5673_027792</name>
</gene>
<comment type="caution">
    <text evidence="1">The sequence shown here is derived from an EMBL/GenBank/DDBJ whole genome shotgun (WGS) entry which is preliminary data.</text>
</comment>
<organism evidence="1 2">
    <name type="scientific">Acropora cervicornis</name>
    <name type="common">Staghorn coral</name>
    <dbReference type="NCBI Taxonomy" id="6130"/>
    <lineage>
        <taxon>Eukaryota</taxon>
        <taxon>Metazoa</taxon>
        <taxon>Cnidaria</taxon>
        <taxon>Anthozoa</taxon>
        <taxon>Hexacorallia</taxon>
        <taxon>Scleractinia</taxon>
        <taxon>Astrocoeniina</taxon>
        <taxon>Acroporidae</taxon>
        <taxon>Acropora</taxon>
    </lineage>
</organism>